<keyword evidence="3" id="KW-1185">Reference proteome</keyword>
<keyword evidence="1" id="KW-1133">Transmembrane helix</keyword>
<reference evidence="2" key="1">
    <citation type="submission" date="2017-12" db="EMBL/GenBank/DDBJ databases">
        <title>FDA dAtabase for Regulatory Grade micrObial Sequences (FDA-ARGOS): Supporting development and validation of Infectious Disease Dx tests.</title>
        <authorList>
            <person name="Kerrigan L."/>
            <person name="Tallon L.J."/>
            <person name="Sadzewicz L."/>
            <person name="Sengamalay N."/>
            <person name="Ott S."/>
            <person name="Godinez A."/>
            <person name="Nagaraj S."/>
            <person name="Vavikolanu K."/>
            <person name="Vyas G."/>
            <person name="Nadendla S."/>
            <person name="Aluvathingal J."/>
            <person name="Sichtig H."/>
        </authorList>
    </citation>
    <scope>NUCLEOTIDE SEQUENCE [LARGE SCALE GENOMIC DNA]</scope>
    <source>
        <strain evidence="2">FDAARGOS_200</strain>
    </source>
</reference>
<gene>
    <name evidence="2" type="ORF">A6J39_013410</name>
</gene>
<protein>
    <submittedName>
        <fullName evidence="2">Uncharacterized protein</fullName>
    </submittedName>
</protein>
<accession>A0AAX0WXT8</accession>
<evidence type="ECO:0000313" key="3">
    <source>
        <dbReference type="Proteomes" id="UP000192511"/>
    </source>
</evidence>
<dbReference type="GeneID" id="98065510"/>
<evidence type="ECO:0000256" key="1">
    <source>
        <dbReference type="SAM" id="Phobius"/>
    </source>
</evidence>
<keyword evidence="1" id="KW-0812">Transmembrane</keyword>
<organism evidence="2 3">
    <name type="scientific">Legionella anisa</name>
    <dbReference type="NCBI Taxonomy" id="28082"/>
    <lineage>
        <taxon>Bacteria</taxon>
        <taxon>Pseudomonadati</taxon>
        <taxon>Pseudomonadota</taxon>
        <taxon>Gammaproteobacteria</taxon>
        <taxon>Legionellales</taxon>
        <taxon>Legionellaceae</taxon>
        <taxon>Legionella</taxon>
    </lineage>
</organism>
<keyword evidence="1" id="KW-0472">Membrane</keyword>
<name>A0AAX0WXT8_9GAMM</name>
<feature type="transmembrane region" description="Helical" evidence="1">
    <location>
        <begin position="6"/>
        <end position="24"/>
    </location>
</feature>
<dbReference type="AlphaFoldDB" id="A0AAX0WXT8"/>
<evidence type="ECO:0000313" key="2">
    <source>
        <dbReference type="EMBL" id="PNL62131.1"/>
    </source>
</evidence>
<dbReference type="RefSeq" id="WP_019233254.1">
    <property type="nucleotide sequence ID" value="NZ_CAAAHR010000043.1"/>
</dbReference>
<sequence>MKKRDFFLGFFLGIIVGVTSFYALKYPGTAQKIGADLVQSMQKIPDSKTINESSNKISESSNTIKVSSEDARLHNVSRAEIKIINVSNLYPEEKSGENRWYWVKDEIIFQLEPSDASSKMKKTRLFFEYGTHGDQQLTIYLWENHKPNKIVFDAKNGERSVYDKVLDIPPASLTKLTIVTNGAAMPLSETDSRLAAYTISNLKVSPI</sequence>
<dbReference type="Proteomes" id="UP000192511">
    <property type="component" value="Unassembled WGS sequence"/>
</dbReference>
<comment type="caution">
    <text evidence="2">The sequence shown here is derived from an EMBL/GenBank/DDBJ whole genome shotgun (WGS) entry which is preliminary data.</text>
</comment>
<proteinExistence type="predicted"/>
<dbReference type="EMBL" id="NBTX02000004">
    <property type="protein sequence ID" value="PNL62131.1"/>
    <property type="molecule type" value="Genomic_DNA"/>
</dbReference>